<keyword evidence="3" id="KW-0238">DNA-binding</keyword>
<keyword evidence="1 5" id="KW-0597">Phosphoprotein</keyword>
<keyword evidence="4" id="KW-0804">Transcription</keyword>
<keyword evidence="2" id="KW-0805">Transcription regulation</keyword>
<evidence type="ECO:0000256" key="2">
    <source>
        <dbReference type="ARBA" id="ARBA00023015"/>
    </source>
</evidence>
<evidence type="ECO:0000313" key="9">
    <source>
        <dbReference type="Proteomes" id="UP001649230"/>
    </source>
</evidence>
<dbReference type="PROSITE" id="PS50110">
    <property type="entry name" value="RESPONSE_REGULATORY"/>
    <property type="match status" value="1"/>
</dbReference>
<name>A0ABY3SCY3_9BACL</name>
<dbReference type="InterPro" id="IPR001789">
    <property type="entry name" value="Sig_transdc_resp-reg_receiver"/>
</dbReference>
<dbReference type="Proteomes" id="UP001649230">
    <property type="component" value="Chromosome"/>
</dbReference>
<evidence type="ECO:0000256" key="3">
    <source>
        <dbReference type="ARBA" id="ARBA00023125"/>
    </source>
</evidence>
<evidence type="ECO:0000259" key="6">
    <source>
        <dbReference type="PROSITE" id="PS50043"/>
    </source>
</evidence>
<dbReference type="PANTHER" id="PTHR43214:SF24">
    <property type="entry name" value="TRANSCRIPTIONAL REGULATORY PROTEIN NARL-RELATED"/>
    <property type="match status" value="1"/>
</dbReference>
<dbReference type="Gene3D" id="3.40.50.2300">
    <property type="match status" value="1"/>
</dbReference>
<dbReference type="InterPro" id="IPR011006">
    <property type="entry name" value="CheY-like_superfamily"/>
</dbReference>
<dbReference type="InterPro" id="IPR039420">
    <property type="entry name" value="WalR-like"/>
</dbReference>
<protein>
    <submittedName>
        <fullName evidence="8">Response regulator transcription factor</fullName>
    </submittedName>
</protein>
<evidence type="ECO:0000256" key="5">
    <source>
        <dbReference type="PROSITE-ProRule" id="PRU00169"/>
    </source>
</evidence>
<dbReference type="PANTHER" id="PTHR43214">
    <property type="entry name" value="TWO-COMPONENT RESPONSE REGULATOR"/>
    <property type="match status" value="1"/>
</dbReference>
<organism evidence="8 9">
    <name type="scientific">Paenibacillus hexagrammi</name>
    <dbReference type="NCBI Taxonomy" id="2908839"/>
    <lineage>
        <taxon>Bacteria</taxon>
        <taxon>Bacillati</taxon>
        <taxon>Bacillota</taxon>
        <taxon>Bacilli</taxon>
        <taxon>Bacillales</taxon>
        <taxon>Paenibacillaceae</taxon>
        <taxon>Paenibacillus</taxon>
    </lineage>
</organism>
<evidence type="ECO:0000256" key="4">
    <source>
        <dbReference type="ARBA" id="ARBA00023163"/>
    </source>
</evidence>
<dbReference type="PRINTS" id="PR00038">
    <property type="entry name" value="HTHLUXR"/>
</dbReference>
<feature type="domain" description="HTH luxR-type" evidence="6">
    <location>
        <begin position="148"/>
        <end position="213"/>
    </location>
</feature>
<reference evidence="8 9" key="1">
    <citation type="journal article" date="2024" name="Int. J. Syst. Evol. Microbiol.">
        <title>Paenibacillus hexagrammi sp. nov., a novel bacterium isolated from the gut content of Hexagrammos agrammus.</title>
        <authorList>
            <person name="Jung H.K."/>
            <person name="Kim D.G."/>
            <person name="Zin H."/>
            <person name="Park J."/>
            <person name="Jung H."/>
            <person name="Kim Y.O."/>
            <person name="Kong H.J."/>
            <person name="Kim J.W."/>
            <person name="Kim Y.S."/>
        </authorList>
    </citation>
    <scope>NUCLEOTIDE SEQUENCE [LARGE SCALE GENOMIC DNA]</scope>
    <source>
        <strain evidence="8 9">YPD9-1</strain>
    </source>
</reference>
<dbReference type="InterPro" id="IPR058245">
    <property type="entry name" value="NreC/VraR/RcsB-like_REC"/>
</dbReference>
<dbReference type="SUPFAM" id="SSF46894">
    <property type="entry name" value="C-terminal effector domain of the bipartite response regulators"/>
    <property type="match status" value="1"/>
</dbReference>
<dbReference type="SMART" id="SM00421">
    <property type="entry name" value="HTH_LUXR"/>
    <property type="match status" value="1"/>
</dbReference>
<evidence type="ECO:0000256" key="1">
    <source>
        <dbReference type="ARBA" id="ARBA00022553"/>
    </source>
</evidence>
<gene>
    <name evidence="8" type="ORF">L0M14_19045</name>
</gene>
<keyword evidence="9" id="KW-1185">Reference proteome</keyword>
<dbReference type="EMBL" id="CP090978">
    <property type="protein sequence ID" value="UJF31849.1"/>
    <property type="molecule type" value="Genomic_DNA"/>
</dbReference>
<dbReference type="RefSeq" id="WP_235118194.1">
    <property type="nucleotide sequence ID" value="NZ_CP090978.1"/>
</dbReference>
<feature type="modified residue" description="4-aspartylphosphate" evidence="5">
    <location>
        <position position="54"/>
    </location>
</feature>
<accession>A0ABY3SCY3</accession>
<dbReference type="CDD" id="cd17535">
    <property type="entry name" value="REC_NarL-like"/>
    <property type="match status" value="1"/>
</dbReference>
<dbReference type="Pfam" id="PF00196">
    <property type="entry name" value="GerE"/>
    <property type="match status" value="1"/>
</dbReference>
<dbReference type="SMART" id="SM00448">
    <property type="entry name" value="REC"/>
    <property type="match status" value="1"/>
</dbReference>
<evidence type="ECO:0000259" key="7">
    <source>
        <dbReference type="PROSITE" id="PS50110"/>
    </source>
</evidence>
<dbReference type="InterPro" id="IPR000792">
    <property type="entry name" value="Tscrpt_reg_LuxR_C"/>
</dbReference>
<dbReference type="Pfam" id="PF00072">
    <property type="entry name" value="Response_reg"/>
    <property type="match status" value="1"/>
</dbReference>
<feature type="domain" description="Response regulatory" evidence="7">
    <location>
        <begin position="3"/>
        <end position="119"/>
    </location>
</feature>
<evidence type="ECO:0000313" key="8">
    <source>
        <dbReference type="EMBL" id="UJF31849.1"/>
    </source>
</evidence>
<proteinExistence type="predicted"/>
<dbReference type="PROSITE" id="PS50043">
    <property type="entry name" value="HTH_LUXR_2"/>
    <property type="match status" value="1"/>
</dbReference>
<dbReference type="CDD" id="cd06170">
    <property type="entry name" value="LuxR_C_like"/>
    <property type="match status" value="1"/>
</dbReference>
<dbReference type="SUPFAM" id="SSF52172">
    <property type="entry name" value="CheY-like"/>
    <property type="match status" value="1"/>
</dbReference>
<dbReference type="InterPro" id="IPR016032">
    <property type="entry name" value="Sig_transdc_resp-reg_C-effctor"/>
</dbReference>
<sequence>MVKVILADHQRLVCEGIKFILEKDVEIQVEGYALNEGDALMLCRQIKPHVLILDFHSPQGDCFELVAHVFSHFPATNIIILTSSWDAHTFFQALRNGVSGYLPKSIQSSELIMSVKSAALGLRVLHKEMPNELFGRFKPRTTLEWKRSILKNNEITEREIRIIRYVAEGKENSEIAASMFLSVGTVKNTISLIFKKLGLKDRIELAVFATKNDLNGMD</sequence>